<dbReference type="RefSeq" id="WP_007203250.1">
    <property type="nucleotide sequence ID" value="NZ_AKKV01000036.1"/>
</dbReference>
<gene>
    <name evidence="2" type="ORF">A374_15888</name>
</gene>
<dbReference type="AlphaFoldDB" id="I8AF74"/>
<dbReference type="STRING" id="1196324.A374_15888"/>
<comment type="caution">
    <text evidence="2">The sequence shown here is derived from an EMBL/GenBank/DDBJ whole genome shotgun (WGS) entry which is preliminary data.</text>
</comment>
<protein>
    <submittedName>
        <fullName evidence="2">Uncharacterized protein</fullName>
    </submittedName>
</protein>
<feature type="transmembrane region" description="Helical" evidence="1">
    <location>
        <begin position="99"/>
        <end position="118"/>
    </location>
</feature>
<organism evidence="2 3">
    <name type="scientific">Fictibacillus macauensis ZFHKF-1</name>
    <dbReference type="NCBI Taxonomy" id="1196324"/>
    <lineage>
        <taxon>Bacteria</taxon>
        <taxon>Bacillati</taxon>
        <taxon>Bacillota</taxon>
        <taxon>Bacilli</taxon>
        <taxon>Bacillales</taxon>
        <taxon>Fictibacillaceae</taxon>
        <taxon>Fictibacillus</taxon>
    </lineage>
</organism>
<keyword evidence="1" id="KW-0472">Membrane</keyword>
<keyword evidence="1" id="KW-1133">Transmembrane helix</keyword>
<evidence type="ECO:0000313" key="3">
    <source>
        <dbReference type="Proteomes" id="UP000004080"/>
    </source>
</evidence>
<keyword evidence="1" id="KW-0812">Transmembrane</keyword>
<keyword evidence="3" id="KW-1185">Reference proteome</keyword>
<feature type="transmembrane region" description="Helical" evidence="1">
    <location>
        <begin position="130"/>
        <end position="148"/>
    </location>
</feature>
<dbReference type="PATRIC" id="fig|1196324.3.peg.3250"/>
<accession>I8AF74</accession>
<name>I8AF74_9BACL</name>
<evidence type="ECO:0000256" key="1">
    <source>
        <dbReference type="SAM" id="Phobius"/>
    </source>
</evidence>
<dbReference type="Proteomes" id="UP000004080">
    <property type="component" value="Unassembled WGS sequence"/>
</dbReference>
<sequence length="168" mass="18945">MKRALIAGCAIILFIAFAIVTVSSSDATVKHRKHGAKIYQLREDWNKVGYTQVKRKSLPNEWEISVNKEYFSTKENAANTAHIKAFKRIVKDTESFDKFINIAGALGLLVGVMVLLYHKVLLRKISSIRLFSGVIILYFAALFVYGSYEVNDTGTKAEKIFTQVIKHS</sequence>
<dbReference type="EMBL" id="AKKV01000036">
    <property type="protein sequence ID" value="EIT84282.1"/>
    <property type="molecule type" value="Genomic_DNA"/>
</dbReference>
<evidence type="ECO:0000313" key="2">
    <source>
        <dbReference type="EMBL" id="EIT84282.1"/>
    </source>
</evidence>
<reference evidence="2 3" key="1">
    <citation type="journal article" date="2012" name="J. Bacteriol.">
        <title>Genome of Bacillus macauensis ZFHKF-1, a Long-Chain-Forming Bacterium.</title>
        <authorList>
            <person name="Cai L."/>
            <person name="Zhang T."/>
        </authorList>
    </citation>
    <scope>NUCLEOTIDE SEQUENCE [LARGE SCALE GENOMIC DNA]</scope>
    <source>
        <strain evidence="2 3">ZFHKF-1</strain>
    </source>
</reference>
<proteinExistence type="predicted"/>